<dbReference type="InterPro" id="IPR001851">
    <property type="entry name" value="ABC_transp_permease"/>
</dbReference>
<name>C9R8F3_AMMDK</name>
<evidence type="ECO:0000256" key="3">
    <source>
        <dbReference type="ARBA" id="ARBA00022692"/>
    </source>
</evidence>
<dbReference type="Pfam" id="PF02653">
    <property type="entry name" value="BPD_transp_2"/>
    <property type="match status" value="1"/>
</dbReference>
<feature type="transmembrane region" description="Helical" evidence="6">
    <location>
        <begin position="132"/>
        <end position="154"/>
    </location>
</feature>
<dbReference type="EMBL" id="CP001785">
    <property type="protein sequence ID" value="ACX52582.1"/>
    <property type="molecule type" value="Genomic_DNA"/>
</dbReference>
<sequence length="307" mass="32824">MDPLFYLADTLIFIGIFSLLSLSLNLEFGLTGLGNFGKVAFFMAGAYAYTLLAHAAFPVYLCFLGGALVAGLIGLIITLPALRLREDYLAIVTLSFGEILRTIVKAEEGLAGGVRGISVPAVFHLGSSRADALANIALTLGCLALCFLLLQAVAHSPYGRVLRAIREDEVAVKALGKNPVSFKASALFIGSCIAGLAGGIFAQYLNFIDPTMFLPTVTFLVWMMLILGGAGNNWGALLGGVVVELMNRGTRIMKDFVALPVDPNNLQFIFFGLLVILVLIFRPQGILPEGPVKTAARKEAQEWISLL</sequence>
<dbReference type="PANTHER" id="PTHR30482">
    <property type="entry name" value="HIGH-AFFINITY BRANCHED-CHAIN AMINO ACID TRANSPORT SYSTEM PERMEASE"/>
    <property type="match status" value="1"/>
</dbReference>
<gene>
    <name evidence="7" type="ordered locus">Adeg_1487</name>
</gene>
<reference evidence="7 8" key="1">
    <citation type="submission" date="2009-10" db="EMBL/GenBank/DDBJ databases">
        <title>Complete sequence of chromosome of Ammonifex degensii KC4.</title>
        <authorList>
            <consortium name="US DOE Joint Genome Institute"/>
            <person name="Kerfeld C."/>
            <person name="Goodner B."/>
            <person name="Huber H."/>
            <person name="Stetter K."/>
            <person name="Lucas S."/>
            <person name="Copeland A."/>
            <person name="Lapidus A."/>
            <person name="Glavina del Rio T."/>
            <person name="Dalin E."/>
            <person name="Tice H."/>
            <person name="Bruce D."/>
            <person name="Goodwin L."/>
            <person name="Pitluck S."/>
            <person name="Saunders E."/>
            <person name="Brettin T."/>
            <person name="Detter J.C."/>
            <person name="Han C."/>
            <person name="Larimer F."/>
            <person name="Land M."/>
            <person name="Hauser L."/>
            <person name="Kyrpides N."/>
            <person name="Ovchinnikova G."/>
            <person name="Richardson P."/>
        </authorList>
    </citation>
    <scope>NUCLEOTIDE SEQUENCE [LARGE SCALE GENOMIC DNA]</scope>
    <source>
        <strain evidence="8">DSM 10501 / KC4</strain>
    </source>
</reference>
<evidence type="ECO:0000256" key="5">
    <source>
        <dbReference type="ARBA" id="ARBA00023136"/>
    </source>
</evidence>
<dbReference type="AlphaFoldDB" id="C9R8F3"/>
<feature type="transmembrane region" description="Helical" evidence="6">
    <location>
        <begin position="263"/>
        <end position="281"/>
    </location>
</feature>
<dbReference type="OrthoDB" id="9789927at2"/>
<dbReference type="PANTHER" id="PTHR30482:SF1">
    <property type="entry name" value="BRANCHED-CHAIN AMINO ACID TRANSPORT PERMEASE PROTEIN LIVM-RELATED"/>
    <property type="match status" value="1"/>
</dbReference>
<keyword evidence="5 6" id="KW-0472">Membrane</keyword>
<dbReference type="CDD" id="cd06581">
    <property type="entry name" value="TM_PBP1_LivM_like"/>
    <property type="match status" value="1"/>
</dbReference>
<evidence type="ECO:0000256" key="6">
    <source>
        <dbReference type="SAM" id="Phobius"/>
    </source>
</evidence>
<dbReference type="RefSeq" id="WP_015739459.1">
    <property type="nucleotide sequence ID" value="NC_013385.1"/>
</dbReference>
<dbReference type="eggNOG" id="COG4177">
    <property type="taxonomic scope" value="Bacteria"/>
</dbReference>
<dbReference type="GO" id="GO:0015658">
    <property type="term" value="F:branched-chain amino acid transmembrane transporter activity"/>
    <property type="evidence" value="ECO:0007669"/>
    <property type="project" value="InterPro"/>
</dbReference>
<evidence type="ECO:0000313" key="7">
    <source>
        <dbReference type="EMBL" id="ACX52582.1"/>
    </source>
</evidence>
<evidence type="ECO:0000256" key="4">
    <source>
        <dbReference type="ARBA" id="ARBA00022989"/>
    </source>
</evidence>
<dbReference type="STRING" id="429009.Adeg_1487"/>
<feature type="transmembrane region" description="Helical" evidence="6">
    <location>
        <begin position="186"/>
        <end position="207"/>
    </location>
</feature>
<feature type="transmembrane region" description="Helical" evidence="6">
    <location>
        <begin position="36"/>
        <end position="57"/>
    </location>
</feature>
<dbReference type="HOGENOM" id="CLU_031365_1_0_9"/>
<organism evidence="7 8">
    <name type="scientific">Ammonifex degensii (strain DSM 10501 / KC4)</name>
    <dbReference type="NCBI Taxonomy" id="429009"/>
    <lineage>
        <taxon>Bacteria</taxon>
        <taxon>Bacillati</taxon>
        <taxon>Bacillota</taxon>
        <taxon>Clostridia</taxon>
        <taxon>Thermoanaerobacterales</taxon>
        <taxon>Thermoanaerobacteraceae</taxon>
        <taxon>Ammonifex</taxon>
    </lineage>
</organism>
<keyword evidence="8" id="KW-1185">Reference proteome</keyword>
<dbReference type="KEGG" id="adg:Adeg_1487"/>
<dbReference type="GO" id="GO:0005886">
    <property type="term" value="C:plasma membrane"/>
    <property type="evidence" value="ECO:0007669"/>
    <property type="project" value="UniProtKB-SubCell"/>
</dbReference>
<protein>
    <submittedName>
        <fullName evidence="7">Inner-membrane translocator</fullName>
    </submittedName>
</protein>
<feature type="transmembrane region" description="Helical" evidence="6">
    <location>
        <begin position="6"/>
        <end position="24"/>
    </location>
</feature>
<feature type="transmembrane region" description="Helical" evidence="6">
    <location>
        <begin position="63"/>
        <end position="82"/>
    </location>
</feature>
<feature type="transmembrane region" description="Helical" evidence="6">
    <location>
        <begin position="219"/>
        <end position="243"/>
    </location>
</feature>
<evidence type="ECO:0000256" key="1">
    <source>
        <dbReference type="ARBA" id="ARBA00004651"/>
    </source>
</evidence>
<accession>C9R8F3</accession>
<proteinExistence type="predicted"/>
<comment type="subcellular location">
    <subcellularLocation>
        <location evidence="1">Cell membrane</location>
        <topology evidence="1">Multi-pass membrane protein</topology>
    </subcellularLocation>
</comment>
<keyword evidence="4 6" id="KW-1133">Transmembrane helix</keyword>
<dbReference type="InterPro" id="IPR043428">
    <property type="entry name" value="LivM-like"/>
</dbReference>
<keyword evidence="2" id="KW-1003">Cell membrane</keyword>
<keyword evidence="3 6" id="KW-0812">Transmembrane</keyword>
<evidence type="ECO:0000313" key="8">
    <source>
        <dbReference type="Proteomes" id="UP000002620"/>
    </source>
</evidence>
<evidence type="ECO:0000256" key="2">
    <source>
        <dbReference type="ARBA" id="ARBA00022475"/>
    </source>
</evidence>
<dbReference type="Proteomes" id="UP000002620">
    <property type="component" value="Chromosome"/>
</dbReference>